<gene>
    <name evidence="1" type="ORF">C1H46_000589</name>
</gene>
<sequence length="134" mass="14975">MDLNPKRFDKDRSKMKSFDCGFHENFESCVLFHMWFFSDHVQLIIAVERFDGKVTNKAKTEPWAAVAPPPQSVATTATTPLPPAVVVLPPNTTNSMQRPPSSLLKMALDLRSVDRKGKFAAECGKKKCASSSRY</sequence>
<evidence type="ECO:0000313" key="2">
    <source>
        <dbReference type="Proteomes" id="UP000315295"/>
    </source>
</evidence>
<name>A0A540NRE0_MALBA</name>
<evidence type="ECO:0000313" key="1">
    <source>
        <dbReference type="EMBL" id="TQE13582.1"/>
    </source>
</evidence>
<reference evidence="1 2" key="1">
    <citation type="journal article" date="2019" name="G3 (Bethesda)">
        <title>Sequencing of a Wild Apple (Malus baccata) Genome Unravels the Differences Between Cultivated and Wild Apple Species Regarding Disease Resistance and Cold Tolerance.</title>
        <authorList>
            <person name="Chen X."/>
        </authorList>
    </citation>
    <scope>NUCLEOTIDE SEQUENCE [LARGE SCALE GENOMIC DNA]</scope>
    <source>
        <strain evidence="2">cv. Shandingzi</strain>
        <tissue evidence="1">Leaves</tissue>
    </source>
</reference>
<dbReference type="EMBL" id="VIEB01000009">
    <property type="protein sequence ID" value="TQE13582.1"/>
    <property type="molecule type" value="Genomic_DNA"/>
</dbReference>
<dbReference type="AlphaFoldDB" id="A0A540NRE0"/>
<protein>
    <submittedName>
        <fullName evidence="1">Uncharacterized protein</fullName>
    </submittedName>
</protein>
<proteinExistence type="predicted"/>
<accession>A0A540NRE0</accession>
<dbReference type="Proteomes" id="UP000315295">
    <property type="component" value="Unassembled WGS sequence"/>
</dbReference>
<keyword evidence="2" id="KW-1185">Reference proteome</keyword>
<organism evidence="1 2">
    <name type="scientific">Malus baccata</name>
    <name type="common">Siberian crab apple</name>
    <name type="synonym">Pyrus baccata</name>
    <dbReference type="NCBI Taxonomy" id="106549"/>
    <lineage>
        <taxon>Eukaryota</taxon>
        <taxon>Viridiplantae</taxon>
        <taxon>Streptophyta</taxon>
        <taxon>Embryophyta</taxon>
        <taxon>Tracheophyta</taxon>
        <taxon>Spermatophyta</taxon>
        <taxon>Magnoliopsida</taxon>
        <taxon>eudicotyledons</taxon>
        <taxon>Gunneridae</taxon>
        <taxon>Pentapetalae</taxon>
        <taxon>rosids</taxon>
        <taxon>fabids</taxon>
        <taxon>Rosales</taxon>
        <taxon>Rosaceae</taxon>
        <taxon>Amygdaloideae</taxon>
        <taxon>Maleae</taxon>
        <taxon>Malus</taxon>
    </lineage>
</organism>
<comment type="caution">
    <text evidence="1">The sequence shown here is derived from an EMBL/GenBank/DDBJ whole genome shotgun (WGS) entry which is preliminary data.</text>
</comment>